<dbReference type="PANTHER" id="PTHR36978">
    <property type="entry name" value="P-LOOP CONTAINING NUCLEOTIDE TRIPHOSPHATE HYDROLASE"/>
    <property type="match status" value="1"/>
</dbReference>
<organism evidence="1 2">
    <name type="scientific">Trichophyton rubrum</name>
    <name type="common">Athlete's foot fungus</name>
    <name type="synonym">Epidermophyton rubrum</name>
    <dbReference type="NCBI Taxonomy" id="5551"/>
    <lineage>
        <taxon>Eukaryota</taxon>
        <taxon>Fungi</taxon>
        <taxon>Dikarya</taxon>
        <taxon>Ascomycota</taxon>
        <taxon>Pezizomycotina</taxon>
        <taxon>Eurotiomycetes</taxon>
        <taxon>Eurotiomycetidae</taxon>
        <taxon>Onygenales</taxon>
        <taxon>Arthrodermataceae</taxon>
        <taxon>Trichophyton</taxon>
    </lineage>
</organism>
<evidence type="ECO:0000313" key="2">
    <source>
        <dbReference type="Proteomes" id="UP000243015"/>
    </source>
</evidence>
<dbReference type="InterPro" id="IPR040632">
    <property type="entry name" value="Sulfotransfer_4"/>
</dbReference>
<evidence type="ECO:0000313" key="1">
    <source>
        <dbReference type="EMBL" id="OAL67252.1"/>
    </source>
</evidence>
<reference evidence="1 2" key="1">
    <citation type="submission" date="2016-05" db="EMBL/GenBank/DDBJ databases">
        <title>Genome sequencing of Trichophyton rubrum CMCC(F)T1i isolated from hair.</title>
        <authorList>
            <person name="Zhan P."/>
            <person name="Tao Y."/>
            <person name="Liu W."/>
        </authorList>
    </citation>
    <scope>NUCLEOTIDE SEQUENCE [LARGE SCALE GENOMIC DNA]</scope>
    <source>
        <strain evidence="2">CMCC(F)T1i</strain>
    </source>
</reference>
<dbReference type="InterPro" id="IPR027417">
    <property type="entry name" value="P-loop_NTPase"/>
</dbReference>
<dbReference type="Proteomes" id="UP000243015">
    <property type="component" value="Unassembled WGS sequence"/>
</dbReference>
<gene>
    <name evidence="1" type="ORF">A7C99_1669</name>
</gene>
<sequence length="353" mass="40254">MTSARKPYEHELYWTGRSAERSWSSVTIAALGDSLVDNDPFRAAVQNHHRCLFGASLSYYLALLGLDKPLLLPVIKYGLISEHIPSGSTTEADEVAGSGTTAYWYHMCSAICAALGVLGFNPYHYNEVLKNNNNKHFEIWLKAVRAKYDGIGEPFQGVDFDQLLWNYDAVTDDPCCLFAEELIAAYPDAKVILTTRPSDAWFKSMKKLILEILSWNSWRLLCFFDREFSAPYQALLHRTTSVLSKGRPPCDPSSQNAFIESFEEHNERVRAAVPKERFLEFRADQGWGPLCKFLGVPVPESRYPHLNSGKDAMQLEHDLYWSRWYWVGQRMGKKVGIVVSILTVVWIARKYHS</sequence>
<name>A0A178F481_TRIRU</name>
<comment type="caution">
    <text evidence="1">The sequence shown here is derived from an EMBL/GenBank/DDBJ whole genome shotgun (WGS) entry which is preliminary data.</text>
</comment>
<dbReference type="VEuPathDB" id="FungiDB:TERG_03027"/>
<dbReference type="Gene3D" id="3.40.50.300">
    <property type="entry name" value="P-loop containing nucleotide triphosphate hydrolases"/>
    <property type="match status" value="1"/>
</dbReference>
<evidence type="ECO:0008006" key="3">
    <source>
        <dbReference type="Google" id="ProtNLM"/>
    </source>
</evidence>
<dbReference type="AlphaFoldDB" id="A0A178F481"/>
<dbReference type="SUPFAM" id="SSF52540">
    <property type="entry name" value="P-loop containing nucleoside triphosphate hydrolases"/>
    <property type="match status" value="1"/>
</dbReference>
<dbReference type="EMBL" id="LHPM01000011">
    <property type="protein sequence ID" value="OAL67252.1"/>
    <property type="molecule type" value="Genomic_DNA"/>
</dbReference>
<proteinExistence type="predicted"/>
<protein>
    <recommendedName>
        <fullName evidence="3">NAD dependent epimerase/dehydratase</fullName>
    </recommendedName>
</protein>
<accession>A0A178F481</accession>
<dbReference type="Pfam" id="PF17784">
    <property type="entry name" value="Sulfotransfer_4"/>
    <property type="match status" value="1"/>
</dbReference>
<dbReference type="PANTHER" id="PTHR36978:SF4">
    <property type="entry name" value="P-LOOP CONTAINING NUCLEOSIDE TRIPHOSPHATE HYDROLASE PROTEIN"/>
    <property type="match status" value="1"/>
</dbReference>